<dbReference type="Pfam" id="PF00106">
    <property type="entry name" value="adh_short"/>
    <property type="match status" value="1"/>
</dbReference>
<evidence type="ECO:0000256" key="4">
    <source>
        <dbReference type="ARBA" id="ARBA00023002"/>
    </source>
</evidence>
<dbReference type="GO" id="GO:0009507">
    <property type="term" value="C:chloroplast"/>
    <property type="evidence" value="ECO:0007669"/>
    <property type="project" value="UniProtKB-SubCell"/>
</dbReference>
<accession>A0A397Y7D2</accession>
<evidence type="ECO:0000313" key="5">
    <source>
        <dbReference type="EMBL" id="RID49479.1"/>
    </source>
</evidence>
<dbReference type="EMBL" id="CM010635">
    <property type="protein sequence ID" value="RID49479.1"/>
    <property type="molecule type" value="Genomic_DNA"/>
</dbReference>
<evidence type="ECO:0008006" key="7">
    <source>
        <dbReference type="Google" id="ProtNLM"/>
    </source>
</evidence>
<dbReference type="PANTHER" id="PTHR43899:SF26">
    <property type="entry name" value="ENOYL-(ACYL CARRIER) REDUCTASE"/>
    <property type="match status" value="1"/>
</dbReference>
<sequence length="244" mass="27696">LFLPLLKWFITRFLLTNPKRLKRYGSWAMVTGATDGIGRAFAHELAKHGLNLILISRNPLKLASVSDDFRQEFPQIKIKIIPFDFSSEGGYGAIEEGIKGVEVGILINNVGITYPRAMFFHEVDQLTWIKILRVNLEATTWVTRSLIGPMLHRRRRAIVNISSGAAVVVPSHPLYAIYAATKALRLSTLTSLLFSFSSGQCTFQNYSTHEQQNRAELLGLKKNIWDTKFSFTRYVMSIKTEIYL</sequence>
<evidence type="ECO:0000256" key="2">
    <source>
        <dbReference type="ARBA" id="ARBA00022528"/>
    </source>
</evidence>
<protein>
    <recommendedName>
        <fullName evidence="7">3-oxoacyl-[acyl-carrier-protein] reductase</fullName>
    </recommendedName>
</protein>
<dbReference type="PANTHER" id="PTHR43899">
    <property type="entry name" value="RH59310P"/>
    <property type="match status" value="1"/>
</dbReference>
<dbReference type="InterPro" id="IPR051019">
    <property type="entry name" value="VLCFA-Steroid_DH"/>
</dbReference>
<evidence type="ECO:0000313" key="6">
    <source>
        <dbReference type="Proteomes" id="UP000264353"/>
    </source>
</evidence>
<evidence type="ECO:0000256" key="3">
    <source>
        <dbReference type="ARBA" id="ARBA00022640"/>
    </source>
</evidence>
<organism evidence="5 6">
    <name type="scientific">Brassica campestris</name>
    <name type="common">Field mustard</name>
    <dbReference type="NCBI Taxonomy" id="3711"/>
    <lineage>
        <taxon>Eukaryota</taxon>
        <taxon>Viridiplantae</taxon>
        <taxon>Streptophyta</taxon>
        <taxon>Embryophyta</taxon>
        <taxon>Tracheophyta</taxon>
        <taxon>Spermatophyta</taxon>
        <taxon>Magnoliopsida</taxon>
        <taxon>eudicotyledons</taxon>
        <taxon>Gunneridae</taxon>
        <taxon>Pentapetalae</taxon>
        <taxon>rosids</taxon>
        <taxon>malvids</taxon>
        <taxon>Brassicales</taxon>
        <taxon>Brassicaceae</taxon>
        <taxon>Brassiceae</taxon>
        <taxon>Brassica</taxon>
    </lineage>
</organism>
<dbReference type="AlphaFoldDB" id="A0A397Y7D2"/>
<feature type="non-terminal residue" evidence="5">
    <location>
        <position position="1"/>
    </location>
</feature>
<name>A0A397Y7D2_BRACM</name>
<proteinExistence type="predicted"/>
<evidence type="ECO:0000256" key="1">
    <source>
        <dbReference type="ARBA" id="ARBA00004229"/>
    </source>
</evidence>
<dbReference type="PRINTS" id="PR00081">
    <property type="entry name" value="GDHRDH"/>
</dbReference>
<dbReference type="InterPro" id="IPR002347">
    <property type="entry name" value="SDR_fam"/>
</dbReference>
<reference evidence="5 6" key="1">
    <citation type="submission" date="2018-06" db="EMBL/GenBank/DDBJ databases">
        <title>WGS assembly of Brassica rapa FPsc.</title>
        <authorList>
            <person name="Bowman J."/>
            <person name="Kohchi T."/>
            <person name="Yamato K."/>
            <person name="Jenkins J."/>
            <person name="Shu S."/>
            <person name="Ishizaki K."/>
            <person name="Yamaoka S."/>
            <person name="Nishihama R."/>
            <person name="Nakamura Y."/>
            <person name="Berger F."/>
            <person name="Adam C."/>
            <person name="Aki S."/>
            <person name="Althoff F."/>
            <person name="Araki T."/>
            <person name="Arteaga-Vazquez M."/>
            <person name="Balasubrmanian S."/>
            <person name="Bauer D."/>
            <person name="Boehm C."/>
            <person name="Briginshaw L."/>
            <person name="Caballero-Perez J."/>
            <person name="Catarino B."/>
            <person name="Chen F."/>
            <person name="Chiyoda S."/>
            <person name="Chovatia M."/>
            <person name="Davies K."/>
            <person name="Delmans M."/>
            <person name="Demura T."/>
            <person name="Dierschke T."/>
            <person name="Dolan L."/>
            <person name="Dorantes-Acosta A."/>
            <person name="Eklund D."/>
            <person name="Florent S."/>
            <person name="Flores-Sandoval E."/>
            <person name="Fujiyama A."/>
            <person name="Fukuzawa H."/>
            <person name="Galik B."/>
            <person name="Grimanelli D."/>
            <person name="Grimwood J."/>
            <person name="Grossniklaus U."/>
            <person name="Hamada T."/>
            <person name="Haseloff J."/>
            <person name="Hetherington A."/>
            <person name="Higo A."/>
            <person name="Hirakawa Y."/>
            <person name="Hundley H."/>
            <person name="Ikeda Y."/>
            <person name="Inoue K."/>
            <person name="Inoue S."/>
            <person name="Ishida S."/>
            <person name="Jia Q."/>
            <person name="Kakita M."/>
            <person name="Kanazawa T."/>
            <person name="Kawai Y."/>
            <person name="Kawashima T."/>
            <person name="Kennedy M."/>
            <person name="Kinose K."/>
            <person name="Kinoshita T."/>
            <person name="Kohara Y."/>
            <person name="Koide E."/>
            <person name="Komatsu K."/>
            <person name="Kopischke S."/>
            <person name="Kubo M."/>
            <person name="Kyozuka J."/>
            <person name="Lagercrantz U."/>
            <person name="Lin S."/>
            <person name="Lindquist E."/>
            <person name="Lipzen A."/>
            <person name="Lu C."/>
            <person name="Luna E."/>
            <person name="Martienssen R."/>
            <person name="Minamino N."/>
            <person name="Mizutani M."/>
            <person name="Mizutani M."/>
            <person name="Mochizuki N."/>
            <person name="Monte I."/>
            <person name="Mosher R."/>
            <person name="Nagasaki H."/>
            <person name="Nakagami H."/>
            <person name="Naramoto S."/>
            <person name="Nishitani K."/>
            <person name="Ohtani M."/>
            <person name="Okamoto T."/>
            <person name="Okumura M."/>
            <person name="Phillips J."/>
            <person name="Pollak B."/>
            <person name="Reinders A."/>
            <person name="Roevekamp M."/>
            <person name="Sano R."/>
            <person name="Sawa S."/>
            <person name="Schmid M."/>
            <person name="Shirakawa M."/>
            <person name="Solano R."/>
            <person name="Spunde A."/>
            <person name="Suetsugu N."/>
            <person name="Sugano S."/>
            <person name="Sugiyama A."/>
            <person name="Sun R."/>
            <person name="Suzuki Y."/>
            <person name="Takenaka M."/>
            <person name="Takezawa D."/>
            <person name="Tomogane H."/>
            <person name="Tsuzuki M."/>
            <person name="Ueda T."/>
            <person name="Umeda M."/>
            <person name="Ward J."/>
            <person name="Watanabe Y."/>
            <person name="Yazaki K."/>
            <person name="Yokoyama R."/>
            <person name="Yoshitake Y."/>
            <person name="Yotsui I."/>
            <person name="Zachgo S."/>
            <person name="Schmutz J."/>
        </authorList>
    </citation>
    <scope>NUCLEOTIDE SEQUENCE [LARGE SCALE GENOMIC DNA]</scope>
    <source>
        <strain evidence="6">cv. B-3</strain>
    </source>
</reference>
<keyword evidence="2" id="KW-0150">Chloroplast</keyword>
<dbReference type="Proteomes" id="UP000264353">
    <property type="component" value="Chromosome A8"/>
</dbReference>
<dbReference type="SUPFAM" id="SSF51735">
    <property type="entry name" value="NAD(P)-binding Rossmann-fold domains"/>
    <property type="match status" value="1"/>
</dbReference>
<dbReference type="Gene3D" id="3.40.50.720">
    <property type="entry name" value="NAD(P)-binding Rossmann-like Domain"/>
    <property type="match status" value="1"/>
</dbReference>
<gene>
    <name evidence="5" type="ORF">BRARA_H00278</name>
</gene>
<keyword evidence="3" id="KW-0934">Plastid</keyword>
<dbReference type="GO" id="GO:0016491">
    <property type="term" value="F:oxidoreductase activity"/>
    <property type="evidence" value="ECO:0007669"/>
    <property type="project" value="UniProtKB-KW"/>
</dbReference>
<dbReference type="InterPro" id="IPR036291">
    <property type="entry name" value="NAD(P)-bd_dom_sf"/>
</dbReference>
<comment type="subcellular location">
    <subcellularLocation>
        <location evidence="1">Plastid</location>
        <location evidence="1">Chloroplast</location>
    </subcellularLocation>
</comment>
<keyword evidence="4" id="KW-0560">Oxidoreductase</keyword>